<dbReference type="EMBL" id="CAJNOV010009949">
    <property type="protein sequence ID" value="CAF1383517.1"/>
    <property type="molecule type" value="Genomic_DNA"/>
</dbReference>
<evidence type="ECO:0000313" key="2">
    <source>
        <dbReference type="EMBL" id="CAF1611422.1"/>
    </source>
</evidence>
<proteinExistence type="predicted"/>
<dbReference type="Proteomes" id="UP000681720">
    <property type="component" value="Unassembled WGS sequence"/>
</dbReference>
<protein>
    <submittedName>
        <fullName evidence="3">Uncharacterized protein</fullName>
    </submittedName>
</protein>
<dbReference type="EMBL" id="CAJOBI010314562">
    <property type="protein sequence ID" value="CAF5174628.1"/>
    <property type="molecule type" value="Genomic_DNA"/>
</dbReference>
<dbReference type="Proteomes" id="UP000663834">
    <property type="component" value="Unassembled WGS sequence"/>
</dbReference>
<name>A0A816KCG3_9BILA</name>
<evidence type="ECO:0000313" key="3">
    <source>
        <dbReference type="EMBL" id="CAF1913518.1"/>
    </source>
</evidence>
<accession>A0A816KCG3</accession>
<evidence type="ECO:0000313" key="4">
    <source>
        <dbReference type="EMBL" id="CAF4242088.1"/>
    </source>
</evidence>
<evidence type="ECO:0000313" key="1">
    <source>
        <dbReference type="EMBL" id="CAF1383517.1"/>
    </source>
</evidence>
<sequence>MAVVDEPRLLNRFSGLQTFVSNPFNGSSNGSRFVATWFRYSHASIVEKAELVAKGIEAEGIRIDQVSDAVSLATELRKVKHESWDILMTCCVNLYAREAFLYRLVNQVLSSNDTSRLETLGPFCWFLHNIV</sequence>
<dbReference type="Proteomes" id="UP000663824">
    <property type="component" value="Unassembled WGS sequence"/>
</dbReference>
<evidence type="ECO:0000313" key="5">
    <source>
        <dbReference type="EMBL" id="CAF5149117.1"/>
    </source>
</evidence>
<evidence type="ECO:0000313" key="7">
    <source>
        <dbReference type="Proteomes" id="UP000663824"/>
    </source>
</evidence>
<dbReference type="Proteomes" id="UP000663855">
    <property type="component" value="Unassembled WGS sequence"/>
</dbReference>
<dbReference type="Proteomes" id="UP000676336">
    <property type="component" value="Unassembled WGS sequence"/>
</dbReference>
<dbReference type="EMBL" id="CAJNOW010012553">
    <property type="protein sequence ID" value="CAF1611422.1"/>
    <property type="molecule type" value="Genomic_DNA"/>
</dbReference>
<evidence type="ECO:0000313" key="6">
    <source>
        <dbReference type="EMBL" id="CAF5174628.1"/>
    </source>
</evidence>
<dbReference type="Proteomes" id="UP000681967">
    <property type="component" value="Unassembled WGS sequence"/>
</dbReference>
<dbReference type="AlphaFoldDB" id="A0A816KCG3"/>
<reference evidence="3" key="1">
    <citation type="submission" date="2021-02" db="EMBL/GenBank/DDBJ databases">
        <authorList>
            <person name="Nowell W R."/>
        </authorList>
    </citation>
    <scope>NUCLEOTIDE SEQUENCE</scope>
</reference>
<comment type="caution">
    <text evidence="3">The sequence shown here is derived from an EMBL/GenBank/DDBJ whole genome shotgun (WGS) entry which is preliminary data.</text>
</comment>
<gene>
    <name evidence="5" type="ORF">BYL167_LOCUS71915</name>
    <name evidence="1" type="ORF">CJN711_LOCUS21075</name>
    <name evidence="4" type="ORF">GIL414_LOCUS23304</name>
    <name evidence="2" type="ORF">KQP761_LOCUS23410</name>
    <name evidence="3" type="ORF">MBJ925_LOCUS966</name>
    <name evidence="6" type="ORF">SMN809_LOCUS67038</name>
</gene>
<dbReference type="EMBL" id="CAJNRE010000063">
    <property type="protein sequence ID" value="CAF1913518.1"/>
    <property type="molecule type" value="Genomic_DNA"/>
</dbReference>
<dbReference type="EMBL" id="CAJOBJ010025598">
    <property type="protein sequence ID" value="CAF4242088.1"/>
    <property type="molecule type" value="Genomic_DNA"/>
</dbReference>
<dbReference type="EMBL" id="CAJOBH010256695">
    <property type="protein sequence ID" value="CAF5149117.1"/>
    <property type="molecule type" value="Genomic_DNA"/>
</dbReference>
<organism evidence="3 7">
    <name type="scientific">Rotaria magnacalcarata</name>
    <dbReference type="NCBI Taxonomy" id="392030"/>
    <lineage>
        <taxon>Eukaryota</taxon>
        <taxon>Metazoa</taxon>
        <taxon>Spiralia</taxon>
        <taxon>Gnathifera</taxon>
        <taxon>Rotifera</taxon>
        <taxon>Eurotatoria</taxon>
        <taxon>Bdelloidea</taxon>
        <taxon>Philodinida</taxon>
        <taxon>Philodinidae</taxon>
        <taxon>Rotaria</taxon>
    </lineage>
</organism>